<dbReference type="Proteomes" id="UP001374599">
    <property type="component" value="Unassembled WGS sequence"/>
</dbReference>
<gene>
    <name evidence="1" type="ORF">AN2V17_04110</name>
</gene>
<dbReference type="EMBL" id="BTPU01000005">
    <property type="protein sequence ID" value="GMQ61183.1"/>
    <property type="molecule type" value="Genomic_DNA"/>
</dbReference>
<reference evidence="1" key="1">
    <citation type="submission" date="2023-09" db="EMBL/GenBank/DDBJ databases">
        <title>Vallitalea sediminicola and Vallitalea maricola sp. nov., anaerobic bacteria isolated from marine sediment.</title>
        <authorList>
            <person name="Hirano S."/>
            <person name="Maeda A."/>
            <person name="Terahara T."/>
            <person name="Mori K."/>
            <person name="Hamada M."/>
            <person name="Matsumoto R."/>
            <person name="Kobayashi T."/>
        </authorList>
    </citation>
    <scope>NUCLEOTIDE SEQUENCE</scope>
    <source>
        <strain evidence="1">AN17-2</strain>
    </source>
</reference>
<keyword evidence="2" id="KW-1185">Reference proteome</keyword>
<name>A0ACB5UH10_9FIRM</name>
<proteinExistence type="predicted"/>
<protein>
    <submittedName>
        <fullName evidence="1">Uncharacterized protein</fullName>
    </submittedName>
</protein>
<evidence type="ECO:0000313" key="2">
    <source>
        <dbReference type="Proteomes" id="UP001374599"/>
    </source>
</evidence>
<evidence type="ECO:0000313" key="1">
    <source>
        <dbReference type="EMBL" id="GMQ61183.1"/>
    </source>
</evidence>
<accession>A0ACB5UH10</accession>
<comment type="caution">
    <text evidence="1">The sequence shown here is derived from an EMBL/GenBank/DDBJ whole genome shotgun (WGS) entry which is preliminary data.</text>
</comment>
<sequence length="170" mass="19418">MDKPEFKKIIAGISAFYSTFKLTTKQLDAWYENVKDLDYRLVSIGLNKYIQTQSFPPTVADIRKMVCLNELQTADELVAIMYDAVNKFGMYRSGEGLEYIRKHSDTAYKIVKNYGYRNLCIHNPEYVKGHLIKFINENKANIIGDALLTTSLKTKIGAIKGNANQKYLTT</sequence>
<organism evidence="1 2">
    <name type="scientific">Vallitalea maricola</name>
    <dbReference type="NCBI Taxonomy" id="3074433"/>
    <lineage>
        <taxon>Bacteria</taxon>
        <taxon>Bacillati</taxon>
        <taxon>Bacillota</taxon>
        <taxon>Clostridia</taxon>
        <taxon>Lachnospirales</taxon>
        <taxon>Vallitaleaceae</taxon>
        <taxon>Vallitalea</taxon>
    </lineage>
</organism>